<evidence type="ECO:0000313" key="1">
    <source>
        <dbReference type="EMBL" id="CAB4975232.1"/>
    </source>
</evidence>
<accession>A0A6J7M6Y4</accession>
<dbReference type="AlphaFoldDB" id="A0A6J7M6Y4"/>
<organism evidence="1">
    <name type="scientific">freshwater metagenome</name>
    <dbReference type="NCBI Taxonomy" id="449393"/>
    <lineage>
        <taxon>unclassified sequences</taxon>
        <taxon>metagenomes</taxon>
        <taxon>ecological metagenomes</taxon>
    </lineage>
</organism>
<proteinExistence type="predicted"/>
<gene>
    <name evidence="1" type="ORF">UFOPK3772_03654</name>
</gene>
<protein>
    <submittedName>
        <fullName evidence="1">Unannotated protein</fullName>
    </submittedName>
</protein>
<name>A0A6J7M6Y4_9ZZZZ</name>
<reference evidence="1" key="1">
    <citation type="submission" date="2020-05" db="EMBL/GenBank/DDBJ databases">
        <authorList>
            <person name="Chiriac C."/>
            <person name="Salcher M."/>
            <person name="Ghai R."/>
            <person name="Kavagutti S V."/>
        </authorList>
    </citation>
    <scope>NUCLEOTIDE SEQUENCE</scope>
</reference>
<sequence length="42" mass="4512">MILGSIIRWPVSAGAAFVQWRAAGVRPDWMLIRDGEQTGAGA</sequence>
<dbReference type="EMBL" id="CAFBNE010000256">
    <property type="protein sequence ID" value="CAB4975232.1"/>
    <property type="molecule type" value="Genomic_DNA"/>
</dbReference>